<evidence type="ECO:0000256" key="2">
    <source>
        <dbReference type="ARBA" id="ARBA00010267"/>
    </source>
</evidence>
<dbReference type="Proteomes" id="UP000694421">
    <property type="component" value="Unplaced"/>
</dbReference>
<dbReference type="InterPro" id="IPR023235">
    <property type="entry name" value="FAM105"/>
</dbReference>
<dbReference type="OMA" id="NDRHYHV"/>
<reference evidence="5" key="1">
    <citation type="submission" date="2025-05" db="UniProtKB">
        <authorList>
            <consortium name="Ensembl"/>
        </authorList>
    </citation>
    <scope>IDENTIFICATION</scope>
</reference>
<keyword evidence="4" id="KW-0732">Signal</keyword>
<dbReference type="Pfam" id="PF16218">
    <property type="entry name" value="Peptidase_C101"/>
    <property type="match status" value="1"/>
</dbReference>
<organism evidence="5 6">
    <name type="scientific">Salvator merianae</name>
    <name type="common">Argentine black and white tegu</name>
    <name type="synonym">Tupinambis merianae</name>
    <dbReference type="NCBI Taxonomy" id="96440"/>
    <lineage>
        <taxon>Eukaryota</taxon>
        <taxon>Metazoa</taxon>
        <taxon>Chordata</taxon>
        <taxon>Craniata</taxon>
        <taxon>Vertebrata</taxon>
        <taxon>Euteleostomi</taxon>
        <taxon>Lepidosauria</taxon>
        <taxon>Squamata</taxon>
        <taxon>Bifurcata</taxon>
        <taxon>Unidentata</taxon>
        <taxon>Episquamata</taxon>
        <taxon>Laterata</taxon>
        <taxon>Teiioidea</taxon>
        <taxon>Teiidae</taxon>
        <taxon>Salvator</taxon>
    </lineage>
</organism>
<dbReference type="GO" id="GO:0098554">
    <property type="term" value="C:cytoplasmic side of endoplasmic reticulum membrane"/>
    <property type="evidence" value="ECO:0007669"/>
    <property type="project" value="Ensembl"/>
</dbReference>
<evidence type="ECO:0000313" key="6">
    <source>
        <dbReference type="Proteomes" id="UP000694421"/>
    </source>
</evidence>
<proteinExistence type="inferred from homology"/>
<dbReference type="Ensembl" id="ENSSMRT00000014402.1">
    <property type="protein sequence ID" value="ENSSMRP00000012356.1"/>
    <property type="gene ID" value="ENSSMRG00000009658.1"/>
</dbReference>
<dbReference type="Ensembl" id="ENSSMRT00000014400.1">
    <property type="protein sequence ID" value="ENSSMRP00000012354.1"/>
    <property type="gene ID" value="ENSSMRG00000009658.1"/>
</dbReference>
<evidence type="ECO:0000313" key="5">
    <source>
        <dbReference type="Ensembl" id="ENSSMRP00000012356.1"/>
    </source>
</evidence>
<comment type="similarity">
    <text evidence="2">Belongs to the peptidase C65 family. Otulin subfamily.</text>
</comment>
<dbReference type="Ensembl" id="ENSSMRT00000014403.1">
    <property type="protein sequence ID" value="ENSSMRP00000012357.1"/>
    <property type="gene ID" value="ENSSMRG00000009658.1"/>
</dbReference>
<dbReference type="AlphaFoldDB" id="A0A8D0BX04"/>
<feature type="chain" id="PRO_5044682768" evidence="4">
    <location>
        <begin position="20"/>
        <end position="306"/>
    </location>
</feature>
<dbReference type="PRINTS" id="PR02056">
    <property type="entry name" value="PROTEINF105A"/>
</dbReference>
<evidence type="ECO:0000256" key="1">
    <source>
        <dbReference type="ARBA" id="ARBA00004496"/>
    </source>
</evidence>
<evidence type="ECO:0000256" key="4">
    <source>
        <dbReference type="SAM" id="SignalP"/>
    </source>
</evidence>
<comment type="subcellular location">
    <subcellularLocation>
        <location evidence="1">Cytoplasm</location>
    </subcellularLocation>
</comment>
<dbReference type="PANTHER" id="PTHR33662:SF1">
    <property type="entry name" value="INACTIVE UBIQUITIN THIOESTERASE OTULINL"/>
    <property type="match status" value="1"/>
</dbReference>
<protein>
    <submittedName>
        <fullName evidence="5">OTU deubiquitinase with linear linkage specificity like</fullName>
    </submittedName>
</protein>
<dbReference type="Ensembl" id="ENSSMRT00000014405.1">
    <property type="protein sequence ID" value="ENSSMRP00000012358.1"/>
    <property type="gene ID" value="ENSSMRG00000009658.1"/>
</dbReference>
<feature type="signal peptide" evidence="4">
    <location>
        <begin position="1"/>
        <end position="19"/>
    </location>
</feature>
<dbReference type="GO" id="GO:0005635">
    <property type="term" value="C:nuclear envelope"/>
    <property type="evidence" value="ECO:0007669"/>
    <property type="project" value="Ensembl"/>
</dbReference>
<keyword evidence="6" id="KW-1185">Reference proteome</keyword>
<sequence>MSLLATVLWYCRQLYLCIAQLLKRWSRCLQRKFTNNQSVSAEVDLLGYCAKKWKGDTEQAKQMRKAYEELFWKHHMKYLRQVKGDNYCVLRAILFQIFSQGIPLPSWTKTTDVLKLPEKLLYSQGCNWIEQYSFGSERYTGGNTLGKLRKCLETLKNQWMEFSSIKDQYERENRCSTVFIDETLEHKLYEAIKFIMLYQVIEAYEHMNKECLPQFFNLFFMRDSSLDPLSYMMNHLNSIGDRRSLDEMEMFLLGYSLEVKITVYNLSKFNSKTFQGRYTEEPQRDCHEVSLLTEDDRHYHIPVVKI</sequence>
<name>A0A8D0BX04_SALMN</name>
<dbReference type="InterPro" id="IPR023236">
    <property type="entry name" value="OTULINL"/>
</dbReference>
<dbReference type="PANTHER" id="PTHR33662">
    <property type="entry name" value="OTU DEUBIQUITINASE WITH LINEAR LINKAGE-SPECIFICITY A-RELATED"/>
    <property type="match status" value="1"/>
</dbReference>
<evidence type="ECO:0000256" key="3">
    <source>
        <dbReference type="ARBA" id="ARBA00022490"/>
    </source>
</evidence>
<accession>A0A8D0BX04</accession>
<dbReference type="GeneTree" id="ENSGT00390000009802"/>
<dbReference type="PRINTS" id="PR02055">
    <property type="entry name" value="PROTEINF105"/>
</dbReference>
<keyword evidence="3" id="KW-0963">Cytoplasm</keyword>